<feature type="region of interest" description="Disordered" evidence="1">
    <location>
        <begin position="604"/>
        <end position="652"/>
    </location>
</feature>
<comment type="caution">
    <text evidence="2">The sequence shown here is derived from an EMBL/GenBank/DDBJ whole genome shotgun (WGS) entry which is preliminary data.</text>
</comment>
<evidence type="ECO:0000313" key="2">
    <source>
        <dbReference type="EMBL" id="KKM91057.1"/>
    </source>
</evidence>
<sequence length="652" mass="73352">MTEKIKEVTTKAIVEDVIVKQIFSEYTTGEFNNTQDNIDFEAALDMFDNIRTERDYDWQSNIPIPEFLNAIQGQTADDANAYFARKEFVSVNVQSKEQEDIDSADAAKDMIDKTLARTDLDFFQKYIRLSQTKNIGGRSYVRCWWEQDIKTTRVPVKQLTVLEDHDINGNLKTDPGQESGVLEQTIEQDFNEVIIDRFAFDVIDPRNIVYSSEYQYNIRNKNWIDLRYDTTVHELKRNAKTMGYINIDKLEGVKLSGETDVKTKTIDWDSRGTAKRDNDITPVKNLMVIERWGMDYAIVNERDENGLPTDIDYGYDEKGEQLDNAVLVHLVQNIAVLNGESSEKVLIRHELNPYKDNFGNPYIPLARGLCYIHPTKDRGFGDDVGSRGLQKAINDTFNANNDNTLMGMLKIIKQPEGFDEDEMPLRIEPMAIWPAGTEVIDFPTNTVPALNQMEMLTAKFNETNARDSGVPVLSSAAATTVARAEKQVNVRSQYKRLVFEHTMMGNLYWMIIMMSAQFMLAETAIDILGEETALAFNADLDYHYKPISESIETDSTAGAKIDRLNTALGYVMNSQNTKAPVVANGILKKIFKLMGKEEEEITKELFDENSPLQQPSGGGGAQPGQVSPVGSPVNQGGGAQPTQQAQNIGGVQ</sequence>
<reference evidence="2" key="1">
    <citation type="journal article" date="2015" name="Nature">
        <title>Complex archaea that bridge the gap between prokaryotes and eukaryotes.</title>
        <authorList>
            <person name="Spang A."/>
            <person name="Saw J.H."/>
            <person name="Jorgensen S.L."/>
            <person name="Zaremba-Niedzwiedzka K."/>
            <person name="Martijn J."/>
            <person name="Lind A.E."/>
            <person name="van Eijk R."/>
            <person name="Schleper C."/>
            <person name="Guy L."/>
            <person name="Ettema T.J."/>
        </authorList>
    </citation>
    <scope>NUCLEOTIDE SEQUENCE</scope>
</reference>
<gene>
    <name evidence="2" type="ORF">LCGC14_1232430</name>
</gene>
<evidence type="ECO:0000256" key="1">
    <source>
        <dbReference type="SAM" id="MobiDB-lite"/>
    </source>
</evidence>
<dbReference type="EMBL" id="LAZR01006588">
    <property type="protein sequence ID" value="KKM91057.1"/>
    <property type="molecule type" value="Genomic_DNA"/>
</dbReference>
<name>A0A0F9PCF1_9ZZZZ</name>
<accession>A0A0F9PCF1</accession>
<dbReference type="AlphaFoldDB" id="A0A0F9PCF1"/>
<organism evidence="2">
    <name type="scientific">marine sediment metagenome</name>
    <dbReference type="NCBI Taxonomy" id="412755"/>
    <lineage>
        <taxon>unclassified sequences</taxon>
        <taxon>metagenomes</taxon>
        <taxon>ecological metagenomes</taxon>
    </lineage>
</organism>
<evidence type="ECO:0008006" key="3">
    <source>
        <dbReference type="Google" id="ProtNLM"/>
    </source>
</evidence>
<proteinExistence type="predicted"/>
<protein>
    <recommendedName>
        <fullName evidence="3">Portal protein</fullName>
    </recommendedName>
</protein>